<keyword evidence="10" id="KW-0067">ATP-binding</keyword>
<dbReference type="Gene3D" id="3.30.56.10">
    <property type="match status" value="2"/>
</dbReference>
<evidence type="ECO:0000256" key="6">
    <source>
        <dbReference type="ARBA" id="ARBA00022490"/>
    </source>
</evidence>
<evidence type="ECO:0000256" key="11">
    <source>
        <dbReference type="ARBA" id="ARBA00022842"/>
    </source>
</evidence>
<evidence type="ECO:0000256" key="4">
    <source>
        <dbReference type="ARBA" id="ARBA00012814"/>
    </source>
</evidence>
<comment type="subcellular location">
    <subcellularLocation>
        <location evidence="2">Cytoplasm</location>
    </subcellularLocation>
</comment>
<evidence type="ECO:0000256" key="12">
    <source>
        <dbReference type="ARBA" id="ARBA00022917"/>
    </source>
</evidence>
<dbReference type="SMART" id="SM00873">
    <property type="entry name" value="B3_4"/>
    <property type="match status" value="1"/>
</dbReference>
<sequence length="606" mass="68092">MPIISIPEKVLFEKLGRTYSESEFEDLCFAYGLELDEITSEQELAAREHGSTVVPNKSSERIYKVEVPANRYDLLCAEGLTRALLIFQSKFKSPIYKPIKPTHPIQMFVTEETKLVRPYVVGAVLRNITFTEGSFTSFIDLQDKLHQNIGRKRSLVAIGTHDLDTLKPPFVYTALPPKDIRFKPLNQTQEYTAEELMELYSKESHLKPYLEIIRGKPVFPVIKDANGVVLSMPPIINGEHSKMSMTTQNVFIECTAMDLNKASIVVDTIVSMFSEYCAEPFTAEQIEVISWDGSHTFYPRLQQRTTLVGVEYVNSIAGTNCSEEEITELLTRMGLTSSVADKGAKISPDKAFGTSSLLSVCVPPTRHDVLHACDIAEDVAIAYGYDRVEEELPSTFAIVKEQRLNRLTDMIRNEIALCGFSEALTFSLCSRADISTNLQKKLEDQPAVHISNPKTLDFQVVRTSLLPGLLSTLSSNRSLPLPLKLFEVQDVVLKDANKDVSCRNNRRICAVYCNKTSGFEFIHGLLDRLMHVLEVDYEKSIKPNGCAYKLEEIDDSTYFPGRCADVILLPEGRSIGRLGIIHPNVLRNFDISFSVSSFEIDIEPFL</sequence>
<dbReference type="GO" id="GO:0006432">
    <property type="term" value="P:phenylalanyl-tRNA aminoacylation"/>
    <property type="evidence" value="ECO:0007669"/>
    <property type="project" value="InterPro"/>
</dbReference>
<dbReference type="InterPro" id="IPR020825">
    <property type="entry name" value="Phe-tRNA_synthase-like_B3/B4"/>
</dbReference>
<dbReference type="PANTHER" id="PTHR10947:SF0">
    <property type="entry name" value="PHENYLALANINE--TRNA LIGASE BETA SUBUNIT"/>
    <property type="match status" value="1"/>
</dbReference>
<keyword evidence="7" id="KW-0436">Ligase</keyword>
<dbReference type="GO" id="GO:0005524">
    <property type="term" value="F:ATP binding"/>
    <property type="evidence" value="ECO:0007669"/>
    <property type="project" value="UniProtKB-KW"/>
</dbReference>
<name>A0A564YBY5_HYMDI</name>
<dbReference type="InterPro" id="IPR045060">
    <property type="entry name" value="Phe-tRNA-ligase_IIc_bsu"/>
</dbReference>
<evidence type="ECO:0000256" key="9">
    <source>
        <dbReference type="ARBA" id="ARBA00022741"/>
    </source>
</evidence>
<evidence type="ECO:0000259" key="15">
    <source>
        <dbReference type="PROSITE" id="PS51483"/>
    </source>
</evidence>
<dbReference type="InterPro" id="IPR041616">
    <property type="entry name" value="PheRS_beta_core"/>
</dbReference>
<evidence type="ECO:0000256" key="7">
    <source>
        <dbReference type="ARBA" id="ARBA00022598"/>
    </source>
</evidence>
<dbReference type="InterPro" id="IPR004531">
    <property type="entry name" value="Phe-tRNA-synth_IIc_bsu_arc_euk"/>
</dbReference>
<dbReference type="GO" id="GO:0009328">
    <property type="term" value="C:phenylalanine-tRNA ligase complex"/>
    <property type="evidence" value="ECO:0007669"/>
    <property type="project" value="TreeGrafter"/>
</dbReference>
<protein>
    <recommendedName>
        <fullName evidence="5">Phenylalanine--tRNA ligase beta subunit</fullName>
        <ecNumber evidence="4">6.1.1.20</ecNumber>
    </recommendedName>
    <alternativeName>
        <fullName evidence="14">Phenylalanyl-tRNA synthetase beta subunit</fullName>
    </alternativeName>
</protein>
<evidence type="ECO:0000256" key="8">
    <source>
        <dbReference type="ARBA" id="ARBA00022723"/>
    </source>
</evidence>
<dbReference type="NCBIfam" id="TIGR00471">
    <property type="entry name" value="pheT_arch"/>
    <property type="match status" value="1"/>
</dbReference>
<dbReference type="SUPFAM" id="SSF46955">
    <property type="entry name" value="Putative DNA-binding domain"/>
    <property type="match status" value="2"/>
</dbReference>
<dbReference type="InterPro" id="IPR005147">
    <property type="entry name" value="tRNA_synthase_B5-dom"/>
</dbReference>
<dbReference type="InterPro" id="IPR009061">
    <property type="entry name" value="DNA-bd_dom_put_sf"/>
</dbReference>
<keyword evidence="11" id="KW-0460">Magnesium</keyword>
<evidence type="ECO:0000256" key="5">
    <source>
        <dbReference type="ARBA" id="ARBA00017032"/>
    </source>
</evidence>
<evidence type="ECO:0000256" key="13">
    <source>
        <dbReference type="ARBA" id="ARBA00023146"/>
    </source>
</evidence>
<proteinExistence type="inferred from homology"/>
<dbReference type="EMBL" id="CABIJS010000144">
    <property type="protein sequence ID" value="VUZ44726.1"/>
    <property type="molecule type" value="Genomic_DNA"/>
</dbReference>
<gene>
    <name evidence="16" type="ORF">WMSIL1_LOCUS4775</name>
</gene>
<dbReference type="InterPro" id="IPR045864">
    <property type="entry name" value="aa-tRNA-synth_II/BPL/LPL"/>
</dbReference>
<evidence type="ECO:0000256" key="1">
    <source>
        <dbReference type="ARBA" id="ARBA00001946"/>
    </source>
</evidence>
<dbReference type="FunFam" id="3.30.930.10:FF:000032">
    <property type="entry name" value="Phenylalanine--tRNA ligase beta subunit"/>
    <property type="match status" value="1"/>
</dbReference>
<dbReference type="Pfam" id="PF03483">
    <property type="entry name" value="B3_4"/>
    <property type="match status" value="1"/>
</dbReference>
<feature type="domain" description="B5" evidence="15">
    <location>
        <begin position="301"/>
        <end position="390"/>
    </location>
</feature>
<dbReference type="FunFam" id="3.50.40.10:FF:000002">
    <property type="entry name" value="phenylalanine--tRNA ligase beta subunit"/>
    <property type="match status" value="1"/>
</dbReference>
<keyword evidence="8" id="KW-0479">Metal-binding</keyword>
<dbReference type="SMART" id="SM00874">
    <property type="entry name" value="B5"/>
    <property type="match status" value="1"/>
</dbReference>
<dbReference type="InterPro" id="IPR040659">
    <property type="entry name" value="PhetRS_B1"/>
</dbReference>
<keyword evidence="9" id="KW-0547">Nucleotide-binding</keyword>
<keyword evidence="17" id="KW-1185">Reference proteome</keyword>
<keyword evidence="12" id="KW-0648">Protein biosynthesis</keyword>
<accession>A0A564YBY5</accession>
<evidence type="ECO:0000256" key="3">
    <source>
        <dbReference type="ARBA" id="ARBA00007438"/>
    </source>
</evidence>
<reference evidence="16 17" key="1">
    <citation type="submission" date="2019-07" db="EMBL/GenBank/DDBJ databases">
        <authorList>
            <person name="Jastrzebski P J."/>
            <person name="Paukszto L."/>
            <person name="Jastrzebski P J."/>
        </authorList>
    </citation>
    <scope>NUCLEOTIDE SEQUENCE [LARGE SCALE GENOMIC DNA]</scope>
    <source>
        <strain evidence="16 17">WMS-il1</strain>
    </source>
</reference>
<comment type="similarity">
    <text evidence="3">Belongs to the phenylalanyl-tRNA synthetase beta subunit family. Type 2 subfamily.</text>
</comment>
<evidence type="ECO:0000313" key="17">
    <source>
        <dbReference type="Proteomes" id="UP000321570"/>
    </source>
</evidence>
<evidence type="ECO:0000256" key="14">
    <source>
        <dbReference type="ARBA" id="ARBA00033189"/>
    </source>
</evidence>
<dbReference type="GO" id="GO:0000287">
    <property type="term" value="F:magnesium ion binding"/>
    <property type="evidence" value="ECO:0007669"/>
    <property type="project" value="InterPro"/>
</dbReference>
<keyword evidence="13" id="KW-0030">Aminoacyl-tRNA synthetase</keyword>
<dbReference type="Pfam" id="PF03484">
    <property type="entry name" value="B5"/>
    <property type="match status" value="1"/>
</dbReference>
<evidence type="ECO:0000313" key="16">
    <source>
        <dbReference type="EMBL" id="VUZ44726.1"/>
    </source>
</evidence>
<dbReference type="EC" id="6.1.1.20" evidence="4"/>
<dbReference type="SUPFAM" id="SSF55681">
    <property type="entry name" value="Class II aaRS and biotin synthetases"/>
    <property type="match status" value="1"/>
</dbReference>
<dbReference type="PROSITE" id="PS51483">
    <property type="entry name" value="B5"/>
    <property type="match status" value="1"/>
</dbReference>
<comment type="cofactor">
    <cofactor evidence="1">
        <name>Mg(2+)</name>
        <dbReference type="ChEBI" id="CHEBI:18420"/>
    </cofactor>
</comment>
<organism evidence="16 17">
    <name type="scientific">Hymenolepis diminuta</name>
    <name type="common">Rat tapeworm</name>
    <dbReference type="NCBI Taxonomy" id="6216"/>
    <lineage>
        <taxon>Eukaryota</taxon>
        <taxon>Metazoa</taxon>
        <taxon>Spiralia</taxon>
        <taxon>Lophotrochozoa</taxon>
        <taxon>Platyhelminthes</taxon>
        <taxon>Cestoda</taxon>
        <taxon>Eucestoda</taxon>
        <taxon>Cyclophyllidea</taxon>
        <taxon>Hymenolepididae</taxon>
        <taxon>Hymenolepis</taxon>
    </lineage>
</organism>
<dbReference type="CDD" id="cd00769">
    <property type="entry name" value="PheRS_beta_core"/>
    <property type="match status" value="1"/>
</dbReference>
<dbReference type="InterPro" id="IPR005146">
    <property type="entry name" value="B3/B4_tRNA-bd"/>
</dbReference>
<dbReference type="Gene3D" id="3.30.930.10">
    <property type="entry name" value="Bira Bifunctional Protein, Domain 2"/>
    <property type="match status" value="1"/>
</dbReference>
<dbReference type="AlphaFoldDB" id="A0A564YBY5"/>
<keyword evidence="6" id="KW-0963">Cytoplasm</keyword>
<dbReference type="Gene3D" id="3.50.40.10">
    <property type="entry name" value="Phenylalanyl-trna Synthetase, Chain B, domain 3"/>
    <property type="match status" value="1"/>
</dbReference>
<dbReference type="Proteomes" id="UP000321570">
    <property type="component" value="Unassembled WGS sequence"/>
</dbReference>
<evidence type="ECO:0000256" key="10">
    <source>
        <dbReference type="ARBA" id="ARBA00022840"/>
    </source>
</evidence>
<dbReference type="PANTHER" id="PTHR10947">
    <property type="entry name" value="PHENYLALANYL-TRNA SYNTHETASE BETA CHAIN AND LEUCINE-RICH REPEAT-CONTAINING PROTEIN 47"/>
    <property type="match status" value="1"/>
</dbReference>
<dbReference type="GO" id="GO:0003723">
    <property type="term" value="F:RNA binding"/>
    <property type="evidence" value="ECO:0007669"/>
    <property type="project" value="InterPro"/>
</dbReference>
<dbReference type="Pfam" id="PF18262">
    <property type="entry name" value="PhetRS_B1"/>
    <property type="match status" value="1"/>
</dbReference>
<evidence type="ECO:0000256" key="2">
    <source>
        <dbReference type="ARBA" id="ARBA00004496"/>
    </source>
</evidence>
<dbReference type="GO" id="GO:0004826">
    <property type="term" value="F:phenylalanine-tRNA ligase activity"/>
    <property type="evidence" value="ECO:0007669"/>
    <property type="project" value="UniProtKB-EC"/>
</dbReference>
<dbReference type="Pfam" id="PF17759">
    <property type="entry name" value="tRNA_synthFbeta"/>
    <property type="match status" value="1"/>
</dbReference>